<feature type="signal peptide" evidence="1">
    <location>
        <begin position="1"/>
        <end position="24"/>
    </location>
</feature>
<reference evidence="2 3" key="1">
    <citation type="submission" date="2006-01" db="EMBL/GenBank/DDBJ databases">
        <title>Complete sequence of Rhodopseudomonas palustris HaA2.</title>
        <authorList>
            <consortium name="US DOE Joint Genome Institute"/>
            <person name="Copeland A."/>
            <person name="Lucas S."/>
            <person name="Lapidus A."/>
            <person name="Barry K."/>
            <person name="Detter J.C."/>
            <person name="Glavina T."/>
            <person name="Hammon N."/>
            <person name="Israni S."/>
            <person name="Pitluck S."/>
            <person name="Chain P."/>
            <person name="Malfatti S."/>
            <person name="Shin M."/>
            <person name="Vergez L."/>
            <person name="Schmutz J."/>
            <person name="Larimer F."/>
            <person name="Land M."/>
            <person name="Hauser L."/>
            <person name="Pelletier D.A."/>
            <person name="Kyrpides N."/>
            <person name="Anderson I."/>
            <person name="Oda Y."/>
            <person name="Harwood C.S."/>
            <person name="Richardson P."/>
        </authorList>
    </citation>
    <scope>NUCLEOTIDE SEQUENCE [LARGE SCALE GENOMIC DNA]</scope>
    <source>
        <strain evidence="2 3">HaA2</strain>
    </source>
</reference>
<evidence type="ECO:0008006" key="4">
    <source>
        <dbReference type="Google" id="ProtNLM"/>
    </source>
</evidence>
<evidence type="ECO:0000313" key="2">
    <source>
        <dbReference type="EMBL" id="ABD07768.1"/>
    </source>
</evidence>
<dbReference type="AlphaFoldDB" id="Q2IVJ2"/>
<keyword evidence="3" id="KW-1185">Reference proteome</keyword>
<evidence type="ECO:0000313" key="3">
    <source>
        <dbReference type="Proteomes" id="UP000008809"/>
    </source>
</evidence>
<dbReference type="RefSeq" id="WP_011441952.1">
    <property type="nucleotide sequence ID" value="NC_007778.1"/>
</dbReference>
<dbReference type="KEGG" id="rpb:RPB_3067"/>
<keyword evidence="1" id="KW-0732">Signal</keyword>
<organism evidence="2 3">
    <name type="scientific">Rhodopseudomonas palustris (strain HaA2)</name>
    <dbReference type="NCBI Taxonomy" id="316058"/>
    <lineage>
        <taxon>Bacteria</taxon>
        <taxon>Pseudomonadati</taxon>
        <taxon>Pseudomonadota</taxon>
        <taxon>Alphaproteobacteria</taxon>
        <taxon>Hyphomicrobiales</taxon>
        <taxon>Nitrobacteraceae</taxon>
        <taxon>Rhodopseudomonas</taxon>
    </lineage>
</organism>
<accession>Q2IVJ2</accession>
<dbReference type="EMBL" id="CP000250">
    <property type="protein sequence ID" value="ABD07768.1"/>
    <property type="molecule type" value="Genomic_DNA"/>
</dbReference>
<proteinExistence type="predicted"/>
<feature type="chain" id="PRO_5004210266" description="Secreted protein" evidence="1">
    <location>
        <begin position="25"/>
        <end position="156"/>
    </location>
</feature>
<protein>
    <recommendedName>
        <fullName evidence="4">Secreted protein</fullName>
    </recommendedName>
</protein>
<sequence length="156" mass="17235">MKLRIALAVGAFACLTTVAPLAFADATTQIMHANAQCYVTAKGGSGVDCQPNKKFPNKKIDFTIVGTFEDGKPVKFRNPTAMCMLSWFDGKMGCYAQPNDPSDKTMIWKTFNRDGKGYQIQNVGANCWLHINPDGLDCSPDKPDPREDAYYWNLLG</sequence>
<dbReference type="HOGENOM" id="CLU_1685234_0_0_5"/>
<dbReference type="Proteomes" id="UP000008809">
    <property type="component" value="Chromosome"/>
</dbReference>
<evidence type="ECO:0000256" key="1">
    <source>
        <dbReference type="SAM" id="SignalP"/>
    </source>
</evidence>
<gene>
    <name evidence="2" type="ordered locus">RPB_3067</name>
</gene>
<name>Q2IVJ2_RHOP2</name>